<protein>
    <submittedName>
        <fullName evidence="8">HTTM domain-containing protein</fullName>
    </submittedName>
</protein>
<keyword evidence="3 6" id="KW-1133">Transmembrane helix</keyword>
<dbReference type="GO" id="GO:0012505">
    <property type="term" value="C:endomembrane system"/>
    <property type="evidence" value="ECO:0007669"/>
    <property type="project" value="UniProtKB-SubCell"/>
</dbReference>
<organism evidence="8 9">
    <name type="scientific">Streptomyces benahoarensis</name>
    <dbReference type="NCBI Taxonomy" id="2595054"/>
    <lineage>
        <taxon>Bacteria</taxon>
        <taxon>Bacillati</taxon>
        <taxon>Actinomycetota</taxon>
        <taxon>Actinomycetes</taxon>
        <taxon>Kitasatosporales</taxon>
        <taxon>Streptomycetaceae</taxon>
        <taxon>Streptomyces</taxon>
    </lineage>
</organism>
<dbReference type="SMART" id="SM00752">
    <property type="entry name" value="HTTM"/>
    <property type="match status" value="1"/>
</dbReference>
<feature type="transmembrane region" description="Helical" evidence="6">
    <location>
        <begin position="311"/>
        <end position="329"/>
    </location>
</feature>
<accession>A0A553YWH4</accession>
<feature type="transmembrane region" description="Helical" evidence="6">
    <location>
        <begin position="277"/>
        <end position="299"/>
    </location>
</feature>
<dbReference type="InterPro" id="IPR052964">
    <property type="entry name" value="Sporulation_signal_mat"/>
</dbReference>
<evidence type="ECO:0000256" key="3">
    <source>
        <dbReference type="ARBA" id="ARBA00022989"/>
    </source>
</evidence>
<evidence type="ECO:0000313" key="9">
    <source>
        <dbReference type="Proteomes" id="UP000320888"/>
    </source>
</evidence>
<evidence type="ECO:0000259" key="7">
    <source>
        <dbReference type="SMART" id="SM00752"/>
    </source>
</evidence>
<dbReference type="InterPro" id="IPR011020">
    <property type="entry name" value="HTTM-like"/>
</dbReference>
<evidence type="ECO:0000256" key="5">
    <source>
        <dbReference type="SAM" id="MobiDB-lite"/>
    </source>
</evidence>
<feature type="transmembrane region" description="Helical" evidence="6">
    <location>
        <begin position="154"/>
        <end position="179"/>
    </location>
</feature>
<evidence type="ECO:0000313" key="8">
    <source>
        <dbReference type="EMBL" id="TSB33529.1"/>
    </source>
</evidence>
<feature type="transmembrane region" description="Helical" evidence="6">
    <location>
        <begin position="63"/>
        <end position="83"/>
    </location>
</feature>
<evidence type="ECO:0000256" key="4">
    <source>
        <dbReference type="ARBA" id="ARBA00023136"/>
    </source>
</evidence>
<feature type="transmembrane region" description="Helical" evidence="6">
    <location>
        <begin position="7"/>
        <end position="25"/>
    </location>
</feature>
<feature type="domain" description="HTTM-like" evidence="7">
    <location>
        <begin position="1"/>
        <end position="348"/>
    </location>
</feature>
<feature type="transmembrane region" description="Helical" evidence="6">
    <location>
        <begin position="217"/>
        <end position="243"/>
    </location>
</feature>
<reference evidence="8 9" key="1">
    <citation type="submission" date="2019-07" db="EMBL/GenBank/DDBJ databases">
        <title>Draft genome for Streptomyces benahoarensis MZ03-48.</title>
        <authorList>
            <person name="Gonzalez-Pimentel J.L."/>
        </authorList>
    </citation>
    <scope>NUCLEOTIDE SEQUENCE [LARGE SCALE GENOMIC DNA]</scope>
    <source>
        <strain evidence="8 9">MZ03-48</strain>
    </source>
</reference>
<keyword evidence="4 6" id="KW-0472">Membrane</keyword>
<comment type="caution">
    <text evidence="8">The sequence shown here is derived from an EMBL/GenBank/DDBJ whole genome shotgun (WGS) entry which is preliminary data.</text>
</comment>
<dbReference type="EMBL" id="VKLS01000393">
    <property type="protein sequence ID" value="TSB33529.1"/>
    <property type="molecule type" value="Genomic_DNA"/>
</dbReference>
<dbReference type="AlphaFoldDB" id="A0A553YWH4"/>
<keyword evidence="9" id="KW-1185">Reference proteome</keyword>
<sequence>MAPYQTAVVRIGFAATWLLFLLREWPHRAVLYGPDSPFSLDMARRLLDGNHAFSVLPWSDGRGWFEVVYLLAIVSAALLMLGWRTRTMSVLFMIGVLSLQNRSVFIGDGGDNIIHLMSMYLVLTRCGQVWSLDARRARRAAERGEDAGRDLPGIALWVVLGLALAVAQLLGCYGLSWFGHGPFPYVGWGLALWLLWAAHGLRWVVDRRAPGEPRTVLDVLGAVLHNGALLVIMVEVCLVYATAGWFKIQGSRWQDGTAVYYPMHLDYFSPWPELSGLFATSGLLVLLFTYGTVIVQVAFPFTLFNRRLKNALLVVMVCEHLSIAFLLGLPFFSAAMIAADLVFLPTPFLIRVGGRISALRARSVRRGGPAEPSAVPEGERAPAGA</sequence>
<feature type="transmembrane region" description="Helical" evidence="6">
    <location>
        <begin position="185"/>
        <end position="205"/>
    </location>
</feature>
<feature type="region of interest" description="Disordered" evidence="5">
    <location>
        <begin position="366"/>
        <end position="385"/>
    </location>
</feature>
<proteinExistence type="predicted"/>
<evidence type="ECO:0000256" key="1">
    <source>
        <dbReference type="ARBA" id="ARBA00004127"/>
    </source>
</evidence>
<gene>
    <name evidence="8" type="ORF">FNZ23_23455</name>
</gene>
<keyword evidence="2 6" id="KW-0812">Transmembrane</keyword>
<dbReference type="Proteomes" id="UP000320888">
    <property type="component" value="Unassembled WGS sequence"/>
</dbReference>
<dbReference type="PANTHER" id="PTHR39535">
    <property type="entry name" value="SPORULATION-DELAYING PROTEIN SDPB"/>
    <property type="match status" value="1"/>
</dbReference>
<name>A0A553YWH4_9ACTN</name>
<evidence type="ECO:0000256" key="2">
    <source>
        <dbReference type="ARBA" id="ARBA00022692"/>
    </source>
</evidence>
<dbReference type="PANTHER" id="PTHR39535:SF2">
    <property type="entry name" value="HTTM DOMAIN-CONTAINING PROTEIN"/>
    <property type="match status" value="1"/>
</dbReference>
<comment type="subcellular location">
    <subcellularLocation>
        <location evidence="1">Endomembrane system</location>
        <topology evidence="1">Multi-pass membrane protein</topology>
    </subcellularLocation>
</comment>
<evidence type="ECO:0000256" key="6">
    <source>
        <dbReference type="SAM" id="Phobius"/>
    </source>
</evidence>